<keyword evidence="1" id="KW-0472">Membrane</keyword>
<reference evidence="3" key="1">
    <citation type="submission" date="2021-11" db="EMBL/GenBank/DDBJ databases">
        <title>Cultivation dependent microbiological survey of springs from the worlds oldest radium mine currently devoted to the extraction of radon-saturated water.</title>
        <authorList>
            <person name="Kapinusova G."/>
            <person name="Smrhova T."/>
            <person name="Strejcek M."/>
            <person name="Suman J."/>
            <person name="Jani K."/>
            <person name="Pajer P."/>
            <person name="Uhlik O."/>
        </authorList>
    </citation>
    <scope>NUCLEOTIDE SEQUENCE [LARGE SCALE GENOMIC DNA]</scope>
    <source>
        <strain evidence="3">J379</strain>
    </source>
</reference>
<dbReference type="RefSeq" id="WP_353863692.1">
    <property type="nucleotide sequence ID" value="NZ_CP088295.1"/>
</dbReference>
<evidence type="ECO:0000313" key="3">
    <source>
        <dbReference type="Proteomes" id="UP001058860"/>
    </source>
</evidence>
<keyword evidence="3" id="KW-1185">Reference proteome</keyword>
<organism evidence="2 3">
    <name type="scientific">Svornostia abyssi</name>
    <dbReference type="NCBI Taxonomy" id="2898438"/>
    <lineage>
        <taxon>Bacteria</taxon>
        <taxon>Bacillati</taxon>
        <taxon>Actinomycetota</taxon>
        <taxon>Thermoleophilia</taxon>
        <taxon>Solirubrobacterales</taxon>
        <taxon>Baekduiaceae</taxon>
        <taxon>Svornostia</taxon>
    </lineage>
</organism>
<sequence length="70" mass="7515">MLYRLMGRGHAAMLRMRDETGQGTIEYVGLMVLMATVLTGLVTVAKPAGNDLPKTIVAEIKQQIQAVGGE</sequence>
<name>A0ABY5PES2_9ACTN</name>
<evidence type="ECO:0000313" key="2">
    <source>
        <dbReference type="EMBL" id="UUY03181.1"/>
    </source>
</evidence>
<keyword evidence="1" id="KW-0812">Transmembrane</keyword>
<gene>
    <name evidence="2" type="ORF">LRS13_21300</name>
</gene>
<feature type="transmembrane region" description="Helical" evidence="1">
    <location>
        <begin position="25"/>
        <end position="45"/>
    </location>
</feature>
<accession>A0ABY5PES2</accession>
<keyword evidence="1" id="KW-1133">Transmembrane helix</keyword>
<proteinExistence type="predicted"/>
<dbReference type="EMBL" id="CP088295">
    <property type="protein sequence ID" value="UUY03181.1"/>
    <property type="molecule type" value="Genomic_DNA"/>
</dbReference>
<protein>
    <submittedName>
        <fullName evidence="2">Uncharacterized protein</fullName>
    </submittedName>
</protein>
<evidence type="ECO:0000256" key="1">
    <source>
        <dbReference type="SAM" id="Phobius"/>
    </source>
</evidence>
<dbReference type="Proteomes" id="UP001058860">
    <property type="component" value="Chromosome"/>
</dbReference>